<dbReference type="InterPro" id="IPR010718">
    <property type="entry name" value="DUF1294"/>
</dbReference>
<dbReference type="InterPro" id="IPR012156">
    <property type="entry name" value="Cold_shock_CspA"/>
</dbReference>
<feature type="transmembrane region" description="Helical" evidence="1">
    <location>
        <begin position="6"/>
        <end position="26"/>
    </location>
</feature>
<dbReference type="PIRSF" id="PIRSF002599">
    <property type="entry name" value="Cold_shock_A"/>
    <property type="match status" value="1"/>
</dbReference>
<keyword evidence="1" id="KW-0812">Transmembrane</keyword>
<dbReference type="Pfam" id="PF06961">
    <property type="entry name" value="DUF1294"/>
    <property type="match status" value="1"/>
</dbReference>
<feature type="transmembrane region" description="Helical" evidence="1">
    <location>
        <begin position="46"/>
        <end position="66"/>
    </location>
</feature>
<dbReference type="EMBL" id="DWYC01000039">
    <property type="protein sequence ID" value="HJB56642.1"/>
    <property type="molecule type" value="Genomic_DNA"/>
</dbReference>
<accession>A0A9D2M9S0</accession>
<evidence type="ECO:0000256" key="1">
    <source>
        <dbReference type="SAM" id="Phobius"/>
    </source>
</evidence>
<gene>
    <name evidence="2" type="ORF">H9714_03725</name>
</gene>
<keyword evidence="1" id="KW-0472">Membrane</keyword>
<protein>
    <submittedName>
        <fullName evidence="2">DUF1294 domain-containing protein</fullName>
    </submittedName>
</protein>
<name>A0A9D2M9S0_9FIRM</name>
<evidence type="ECO:0000313" key="3">
    <source>
        <dbReference type="Proteomes" id="UP000824208"/>
    </source>
</evidence>
<comment type="caution">
    <text evidence="2">The sequence shown here is derived from an EMBL/GenBank/DDBJ whole genome shotgun (WGS) entry which is preliminary data.</text>
</comment>
<reference evidence="2" key="2">
    <citation type="submission" date="2021-04" db="EMBL/GenBank/DDBJ databases">
        <authorList>
            <person name="Gilroy R."/>
        </authorList>
    </citation>
    <scope>NUCLEOTIDE SEQUENCE</scope>
    <source>
        <strain evidence="2">CHK189-11263</strain>
    </source>
</reference>
<organism evidence="2 3">
    <name type="scientific">Candidatus Flavonifractor intestinipullorum</name>
    <dbReference type="NCBI Taxonomy" id="2838587"/>
    <lineage>
        <taxon>Bacteria</taxon>
        <taxon>Bacillati</taxon>
        <taxon>Bacillota</taxon>
        <taxon>Clostridia</taxon>
        <taxon>Eubacteriales</taxon>
        <taxon>Oscillospiraceae</taxon>
        <taxon>Flavonifractor</taxon>
    </lineage>
</organism>
<dbReference type="AlphaFoldDB" id="A0A9D2M9S0"/>
<sequence>MEQLFQAAGPVLLVWLVLVNVLNFALMGADKRRAKRDEWRVRERTFFVLALLGGTLGAIAGMYAFRHKTRHWYFRFGLPALLVLQVFLAGAVLWRSF</sequence>
<reference evidence="2" key="1">
    <citation type="journal article" date="2021" name="PeerJ">
        <title>Extensive microbial diversity within the chicken gut microbiome revealed by metagenomics and culture.</title>
        <authorList>
            <person name="Gilroy R."/>
            <person name="Ravi A."/>
            <person name="Getino M."/>
            <person name="Pursley I."/>
            <person name="Horton D.L."/>
            <person name="Alikhan N.F."/>
            <person name="Baker D."/>
            <person name="Gharbi K."/>
            <person name="Hall N."/>
            <person name="Watson M."/>
            <person name="Adriaenssens E.M."/>
            <person name="Foster-Nyarko E."/>
            <person name="Jarju S."/>
            <person name="Secka A."/>
            <person name="Antonio M."/>
            <person name="Oren A."/>
            <person name="Chaudhuri R.R."/>
            <person name="La Ragione R."/>
            <person name="Hildebrand F."/>
            <person name="Pallen M.J."/>
        </authorList>
    </citation>
    <scope>NUCLEOTIDE SEQUENCE</scope>
    <source>
        <strain evidence="2">CHK189-11263</strain>
    </source>
</reference>
<proteinExistence type="predicted"/>
<dbReference type="GO" id="GO:0003676">
    <property type="term" value="F:nucleic acid binding"/>
    <property type="evidence" value="ECO:0007669"/>
    <property type="project" value="InterPro"/>
</dbReference>
<feature type="transmembrane region" description="Helical" evidence="1">
    <location>
        <begin position="72"/>
        <end position="94"/>
    </location>
</feature>
<evidence type="ECO:0000313" key="2">
    <source>
        <dbReference type="EMBL" id="HJB56642.1"/>
    </source>
</evidence>
<dbReference type="Proteomes" id="UP000824208">
    <property type="component" value="Unassembled WGS sequence"/>
</dbReference>
<keyword evidence="1" id="KW-1133">Transmembrane helix</keyword>